<evidence type="ECO:0000313" key="3">
    <source>
        <dbReference type="RefSeq" id="XP_023172909.1"/>
    </source>
</evidence>
<feature type="compositionally biased region" description="Basic and acidic residues" evidence="1">
    <location>
        <begin position="20"/>
        <end position="44"/>
    </location>
</feature>
<evidence type="ECO:0000256" key="1">
    <source>
        <dbReference type="SAM" id="MobiDB-lite"/>
    </source>
</evidence>
<proteinExistence type="predicted"/>
<sequence>MVKGHTGTFTMRLVRSKLRKRDESRSEYTNGEVKDHQDREDDYPAPKNFENSETQANKTCNTFIKDNQHVTFLRTSGVTAEVVEHADVTENPEWTFPPKAPVPHIYHINQEMLVANEKLGFRGFRKQFSGRFKRLVARKLEPAPVIPPELKPQLKTIYVY</sequence>
<organism evidence="2 3">
    <name type="scientific">Drosophila hydei</name>
    <name type="common">Fruit fly</name>
    <dbReference type="NCBI Taxonomy" id="7224"/>
    <lineage>
        <taxon>Eukaryota</taxon>
        <taxon>Metazoa</taxon>
        <taxon>Ecdysozoa</taxon>
        <taxon>Arthropoda</taxon>
        <taxon>Hexapoda</taxon>
        <taxon>Insecta</taxon>
        <taxon>Pterygota</taxon>
        <taxon>Neoptera</taxon>
        <taxon>Endopterygota</taxon>
        <taxon>Diptera</taxon>
        <taxon>Brachycera</taxon>
        <taxon>Muscomorpha</taxon>
        <taxon>Ephydroidea</taxon>
        <taxon>Drosophilidae</taxon>
        <taxon>Drosophila</taxon>
    </lineage>
</organism>
<protein>
    <submittedName>
        <fullName evidence="3">Uncharacterized protein LOC111600837</fullName>
    </submittedName>
</protein>
<evidence type="ECO:0000313" key="2">
    <source>
        <dbReference type="Proteomes" id="UP000504633"/>
    </source>
</evidence>
<dbReference type="Proteomes" id="UP000504633">
    <property type="component" value="Unplaced"/>
</dbReference>
<accession>A0A6J1M1R1</accession>
<keyword evidence="2" id="KW-1185">Reference proteome</keyword>
<dbReference type="GeneID" id="111600837"/>
<dbReference type="RefSeq" id="XP_023172909.1">
    <property type="nucleotide sequence ID" value="XM_023317141.1"/>
</dbReference>
<gene>
    <name evidence="3" type="primary">LOC111600837</name>
</gene>
<name>A0A6J1M1R1_DROHY</name>
<dbReference type="OMA" id="MAIRIVH"/>
<dbReference type="OrthoDB" id="6621161at2759"/>
<reference evidence="3" key="1">
    <citation type="submission" date="2025-08" db="UniProtKB">
        <authorList>
            <consortium name="RefSeq"/>
        </authorList>
    </citation>
    <scope>IDENTIFICATION</scope>
    <source>
        <strain evidence="3">15085-1641.00</strain>
        <tissue evidence="3">Whole body</tissue>
    </source>
</reference>
<dbReference type="AlphaFoldDB" id="A0A6J1M1R1"/>
<dbReference type="KEGG" id="dhe:111600837"/>
<feature type="region of interest" description="Disordered" evidence="1">
    <location>
        <begin position="1"/>
        <end position="53"/>
    </location>
</feature>